<protein>
    <submittedName>
        <fullName evidence="1">Uncharacterized protein</fullName>
    </submittedName>
</protein>
<evidence type="ECO:0000313" key="1">
    <source>
        <dbReference type="EMBL" id="KAK4173561.1"/>
    </source>
</evidence>
<dbReference type="EMBL" id="MU866335">
    <property type="protein sequence ID" value="KAK4173561.1"/>
    <property type="molecule type" value="Genomic_DNA"/>
</dbReference>
<gene>
    <name evidence="1" type="ORF">QBC36DRAFT_313773</name>
</gene>
<accession>A0AAN6W1S5</accession>
<name>A0AAN6W1S5_9PEZI</name>
<proteinExistence type="predicted"/>
<dbReference type="Proteomes" id="UP001302321">
    <property type="component" value="Unassembled WGS sequence"/>
</dbReference>
<keyword evidence="2" id="KW-1185">Reference proteome</keyword>
<reference evidence="1" key="2">
    <citation type="submission" date="2023-05" db="EMBL/GenBank/DDBJ databases">
        <authorList>
            <consortium name="Lawrence Berkeley National Laboratory"/>
            <person name="Steindorff A."/>
            <person name="Hensen N."/>
            <person name="Bonometti L."/>
            <person name="Westerberg I."/>
            <person name="Brannstrom I.O."/>
            <person name="Guillou S."/>
            <person name="Cros-Aarteil S."/>
            <person name="Calhoun S."/>
            <person name="Haridas S."/>
            <person name="Kuo A."/>
            <person name="Mondo S."/>
            <person name="Pangilinan J."/>
            <person name="Riley R."/>
            <person name="Labutti K."/>
            <person name="Andreopoulos B."/>
            <person name="Lipzen A."/>
            <person name="Chen C."/>
            <person name="Yanf M."/>
            <person name="Daum C."/>
            <person name="Ng V."/>
            <person name="Clum A."/>
            <person name="Ohm R."/>
            <person name="Martin F."/>
            <person name="Silar P."/>
            <person name="Natvig D."/>
            <person name="Lalanne C."/>
            <person name="Gautier V."/>
            <person name="Ament-Velasquez S.L."/>
            <person name="Kruys A."/>
            <person name="Hutchinson M.I."/>
            <person name="Powell A.J."/>
            <person name="Barry K."/>
            <person name="Miller A.N."/>
            <person name="Grigoriev I.V."/>
            <person name="Debuchy R."/>
            <person name="Gladieux P."/>
            <person name="Thoren M.H."/>
            <person name="Johannesson H."/>
        </authorList>
    </citation>
    <scope>NUCLEOTIDE SEQUENCE</scope>
    <source>
        <strain evidence="1">CBS 892.96</strain>
    </source>
</reference>
<sequence length="294" mass="31801">MASKRRPKDRYKGEAVYINMLIEMKEARGVIAADTTGGEVYQQFSISCHGWPASGRVPPQLDTRTLGAAAAPSHSVHGKGAVSCTGQKLRVGWANSPRHRLHSRQILERLHPCKRGPGCTLVASNIHHSTHSAHASLVPSHPVTLTFLSTLTIAPPPSPPSSANLTSLFLTVRPLVSPIPSPALLILLHCGILCPDWRQLVLLFPSSDHCSFLACALGHLERLGWFGLSARGTIDFQVGGCDALSWPTPLVAYIPPVPFHPFHSPSFKTGTVPLLQSNSLIPLSRRKHQACVYS</sequence>
<dbReference type="AlphaFoldDB" id="A0AAN6W1S5"/>
<organism evidence="1 2">
    <name type="scientific">Triangularia setosa</name>
    <dbReference type="NCBI Taxonomy" id="2587417"/>
    <lineage>
        <taxon>Eukaryota</taxon>
        <taxon>Fungi</taxon>
        <taxon>Dikarya</taxon>
        <taxon>Ascomycota</taxon>
        <taxon>Pezizomycotina</taxon>
        <taxon>Sordariomycetes</taxon>
        <taxon>Sordariomycetidae</taxon>
        <taxon>Sordariales</taxon>
        <taxon>Podosporaceae</taxon>
        <taxon>Triangularia</taxon>
    </lineage>
</organism>
<reference evidence="1" key="1">
    <citation type="journal article" date="2023" name="Mol. Phylogenet. Evol.">
        <title>Genome-scale phylogeny and comparative genomics of the fungal order Sordariales.</title>
        <authorList>
            <person name="Hensen N."/>
            <person name="Bonometti L."/>
            <person name="Westerberg I."/>
            <person name="Brannstrom I.O."/>
            <person name="Guillou S."/>
            <person name="Cros-Aarteil S."/>
            <person name="Calhoun S."/>
            <person name="Haridas S."/>
            <person name="Kuo A."/>
            <person name="Mondo S."/>
            <person name="Pangilinan J."/>
            <person name="Riley R."/>
            <person name="LaButti K."/>
            <person name="Andreopoulos B."/>
            <person name="Lipzen A."/>
            <person name="Chen C."/>
            <person name="Yan M."/>
            <person name="Daum C."/>
            <person name="Ng V."/>
            <person name="Clum A."/>
            <person name="Steindorff A."/>
            <person name="Ohm R.A."/>
            <person name="Martin F."/>
            <person name="Silar P."/>
            <person name="Natvig D.O."/>
            <person name="Lalanne C."/>
            <person name="Gautier V."/>
            <person name="Ament-Velasquez S.L."/>
            <person name="Kruys A."/>
            <person name="Hutchinson M.I."/>
            <person name="Powell A.J."/>
            <person name="Barry K."/>
            <person name="Miller A.N."/>
            <person name="Grigoriev I.V."/>
            <person name="Debuchy R."/>
            <person name="Gladieux P."/>
            <person name="Hiltunen Thoren M."/>
            <person name="Johannesson H."/>
        </authorList>
    </citation>
    <scope>NUCLEOTIDE SEQUENCE</scope>
    <source>
        <strain evidence="1">CBS 892.96</strain>
    </source>
</reference>
<comment type="caution">
    <text evidence="1">The sequence shown here is derived from an EMBL/GenBank/DDBJ whole genome shotgun (WGS) entry which is preliminary data.</text>
</comment>
<evidence type="ECO:0000313" key="2">
    <source>
        <dbReference type="Proteomes" id="UP001302321"/>
    </source>
</evidence>